<feature type="transmembrane region" description="Helical" evidence="1">
    <location>
        <begin position="150"/>
        <end position="175"/>
    </location>
</feature>
<reference evidence="2 3" key="1">
    <citation type="submission" date="2020-08" db="EMBL/GenBank/DDBJ databases">
        <title>Sequencing the genomes of 1000 actinobacteria strains.</title>
        <authorList>
            <person name="Klenk H.-P."/>
        </authorList>
    </citation>
    <scope>NUCLEOTIDE SEQUENCE [LARGE SCALE GENOMIC DNA]</scope>
    <source>
        <strain evidence="2 3">DSM 41654</strain>
    </source>
</reference>
<protein>
    <recommendedName>
        <fullName evidence="4">ABC transporter permease</fullName>
    </recommendedName>
</protein>
<evidence type="ECO:0000313" key="3">
    <source>
        <dbReference type="Proteomes" id="UP000540506"/>
    </source>
</evidence>
<gene>
    <name evidence="2" type="ORF">FHR34_001516</name>
</gene>
<feature type="transmembrane region" description="Helical" evidence="1">
    <location>
        <begin position="238"/>
        <end position="258"/>
    </location>
</feature>
<organism evidence="2 3">
    <name type="scientific">Kitasatospora kifunensis</name>
    <name type="common">Streptomyces kifunensis</name>
    <dbReference type="NCBI Taxonomy" id="58351"/>
    <lineage>
        <taxon>Bacteria</taxon>
        <taxon>Bacillati</taxon>
        <taxon>Actinomycetota</taxon>
        <taxon>Actinomycetes</taxon>
        <taxon>Kitasatosporales</taxon>
        <taxon>Streptomycetaceae</taxon>
        <taxon>Kitasatospora</taxon>
    </lineage>
</organism>
<dbReference type="AlphaFoldDB" id="A0A7W7QZS4"/>
<name>A0A7W7QZS4_KITKI</name>
<dbReference type="EMBL" id="JACHJV010000001">
    <property type="protein sequence ID" value="MBB4922523.1"/>
    <property type="molecule type" value="Genomic_DNA"/>
</dbReference>
<dbReference type="RefSeq" id="WP_184934682.1">
    <property type="nucleotide sequence ID" value="NZ_JACHJV010000001.1"/>
</dbReference>
<evidence type="ECO:0000313" key="2">
    <source>
        <dbReference type="EMBL" id="MBB4922523.1"/>
    </source>
</evidence>
<dbReference type="Proteomes" id="UP000540506">
    <property type="component" value="Unassembled WGS sequence"/>
</dbReference>
<accession>A0A7W7QZS4</accession>
<keyword evidence="1" id="KW-0812">Transmembrane</keyword>
<feature type="transmembrane region" description="Helical" evidence="1">
    <location>
        <begin position="212"/>
        <end position="231"/>
    </location>
</feature>
<keyword evidence="1" id="KW-0472">Membrane</keyword>
<proteinExistence type="predicted"/>
<evidence type="ECO:0008006" key="4">
    <source>
        <dbReference type="Google" id="ProtNLM"/>
    </source>
</evidence>
<evidence type="ECO:0000256" key="1">
    <source>
        <dbReference type="SAM" id="Phobius"/>
    </source>
</evidence>
<feature type="transmembrane region" description="Helical" evidence="1">
    <location>
        <begin position="300"/>
        <end position="320"/>
    </location>
</feature>
<keyword evidence="1" id="KW-1133">Transmembrane helix</keyword>
<sequence length="356" mass="36980">MSSTSDLWHTLRHLAVHLLTPLLMCLGMALAYQGAFHQPTPHHLKVAVVGQSPQALGLAQGLQAKAGSALDVSTVPSRAAAEQQLRDRDLVGAFLPDQRSPELLVATASSNTSATAAEQVFQQVTAAQGTALKVTDLVPTAPGDPTGQGIFFLLVALSIGSYGSAAVIGAAGAALSVRLRAAVGVVTALVVSVIGIVTAGPVFHVLDHDYAAVWALAWLYSTGIVLLGIGLHTFLKRWTTLTLMVLFVMLNFTSSGGICRPELQPGLFGALHHFWNGAGFLEGARSILYFDGGVGLGGRVLSLALWLVAGLLVLVGAARFERRQAAPAPLSGAAAMALAASIEEEIEEEEETAVGV</sequence>
<feature type="transmembrane region" description="Helical" evidence="1">
    <location>
        <begin position="182"/>
        <end position="206"/>
    </location>
</feature>
<comment type="caution">
    <text evidence="2">The sequence shown here is derived from an EMBL/GenBank/DDBJ whole genome shotgun (WGS) entry which is preliminary data.</text>
</comment>
<keyword evidence="3" id="KW-1185">Reference proteome</keyword>